<feature type="transmembrane region" description="Helical" evidence="8">
    <location>
        <begin position="664"/>
        <end position="683"/>
    </location>
</feature>
<evidence type="ECO:0000256" key="2">
    <source>
        <dbReference type="ARBA" id="ARBA00010666"/>
    </source>
</evidence>
<dbReference type="GeneID" id="54402458"/>
<evidence type="ECO:0000256" key="8">
    <source>
        <dbReference type="SAM" id="Phobius"/>
    </source>
</evidence>
<dbReference type="PANTHER" id="PTHR13533">
    <property type="entry name" value="N-ACETYLNEURAMINATE 9-O-ACETYLTRANSFERASE"/>
    <property type="match status" value="1"/>
</dbReference>
<feature type="transmembrane region" description="Helical" evidence="8">
    <location>
        <begin position="378"/>
        <end position="394"/>
    </location>
</feature>
<evidence type="ECO:0000256" key="4">
    <source>
        <dbReference type="ARBA" id="ARBA00022692"/>
    </source>
</evidence>
<evidence type="ECO:0000256" key="1">
    <source>
        <dbReference type="ARBA" id="ARBA00004141"/>
    </source>
</evidence>
<comment type="subcellular location">
    <subcellularLocation>
        <location evidence="1">Membrane</location>
        <topology evidence="1">Multi-pass membrane protein</topology>
    </subcellularLocation>
</comment>
<dbReference type="EMBL" id="ML977518">
    <property type="protein sequence ID" value="KAF2124810.1"/>
    <property type="molecule type" value="Genomic_DNA"/>
</dbReference>
<gene>
    <name evidence="10" type="ORF">P153DRAFT_128208</name>
</gene>
<name>A0A6A5ZZ10_9PLEO</name>
<proteinExistence type="inferred from homology"/>
<keyword evidence="3" id="KW-0808">Transferase</keyword>
<keyword evidence="5 8" id="KW-1133">Transmembrane helix</keyword>
<feature type="transmembrane region" description="Helical" evidence="8">
    <location>
        <begin position="414"/>
        <end position="431"/>
    </location>
</feature>
<evidence type="ECO:0000256" key="3">
    <source>
        <dbReference type="ARBA" id="ARBA00022679"/>
    </source>
</evidence>
<comment type="similarity">
    <text evidence="2">Belongs to the PC-esterase family. CASD1 subfamily.</text>
</comment>
<protein>
    <submittedName>
        <fullName evidence="10">Cas1p-domain-containing protein</fullName>
    </submittedName>
</protein>
<dbReference type="InterPro" id="IPR012419">
    <property type="entry name" value="Cas1_AcylTrans_dom"/>
</dbReference>
<feature type="domain" description="Cas1p 10 TM acyl transferase" evidence="9">
    <location>
        <begin position="337"/>
        <end position="800"/>
    </location>
</feature>
<feature type="transmembrane region" description="Helical" evidence="8">
    <location>
        <begin position="572"/>
        <end position="590"/>
    </location>
</feature>
<sequence>MLRSRFVKPASFAGVFDRAALVVVVAVVLVNVYRRLYLDTADPYKCTALLHQGHWLDSPDRNPEHQAFHNWQVPGCMLHDYNGPDIASCNEDGQILFVGDSTTREVFWSVARKLDSARVFRERADEKDTHTNVDFEINGARLKFLWDPWLNSTALRGELVALIQRNAARKQGKELEMNGEKRRSVLIFIGGGLMHARHLKGEYLVRFRQAVDLINAAASSTKSLHVLENANPSGDDVVGDQLFFSPIMEPLYDRFSPSREATITPSKVEAMNKYLENRSLRGLKVPWVFQNMTQGWPELMGESGMHPNDRVASKMADVVLNLRCNAKSAQKDGYPYNRTCCSPYRRPHLVQVLVAVLTAPLILMKLKRRFSMNSKSTSFDKLTAALTIALAIWYCHIADRTQTFDKFPKQFAHIDFWVLLGLAVLSCLVNIESIPSSAFVRRLIPTRGTSQETSFLPREQSDEFKGWMQIYMLAYEYTGASDVLDYYKMSRVFVAFYLFLSGYGHAMHFLQKQDYSSRRLISVVIRLNALPVLLAFAMSRPYTSYYFAPLVSFWFIVVYATLGVGRRFNESLWCVVGKVGISALLVTAVTHKRGVLELLSVVLRVGFRASIDVEEWRFHLGTDKYVAFVGLLVAIIHVRTCSIISTPHQQLNILGRIIKDYSKFIHPFLVGWSLITIPIFWILTSRSLDQADYNGWMPYIAWLPVISFVILRNSTHILRRHYFASSAWLGRIALELHLLSKHIWLAGDDRGLLRIGFRNGNGGFLSDRWRDLVILTPILVWVAWKVHGATATLTAWSLGVPDSIEMTVPRSNHRSRHEDGIRLPDSGLDLPISNVRGPEGSDGGAWKLDLPVGSLKRLLIVVAVVWGVNFLYE</sequence>
<dbReference type="GO" id="GO:0016020">
    <property type="term" value="C:membrane"/>
    <property type="evidence" value="ECO:0007669"/>
    <property type="project" value="UniProtKB-SubCell"/>
</dbReference>
<dbReference type="GO" id="GO:0005794">
    <property type="term" value="C:Golgi apparatus"/>
    <property type="evidence" value="ECO:0007669"/>
    <property type="project" value="UniProtKB-ARBA"/>
</dbReference>
<evidence type="ECO:0000259" key="9">
    <source>
        <dbReference type="Pfam" id="PF07779"/>
    </source>
</evidence>
<keyword evidence="6 8" id="KW-0472">Membrane</keyword>
<accession>A0A6A5ZZ10</accession>
<feature type="transmembrane region" description="Helical" evidence="8">
    <location>
        <begin position="545"/>
        <end position="565"/>
    </location>
</feature>
<evidence type="ECO:0000256" key="5">
    <source>
        <dbReference type="ARBA" id="ARBA00022989"/>
    </source>
</evidence>
<dbReference type="CDD" id="cd00229">
    <property type="entry name" value="SGNH_hydrolase"/>
    <property type="match status" value="1"/>
</dbReference>
<feature type="transmembrane region" description="Helical" evidence="8">
    <location>
        <begin position="695"/>
        <end position="711"/>
    </location>
</feature>
<evidence type="ECO:0000256" key="7">
    <source>
        <dbReference type="ARBA" id="ARBA00023180"/>
    </source>
</evidence>
<organism evidence="10 11">
    <name type="scientific">Dothidotthia symphoricarpi CBS 119687</name>
    <dbReference type="NCBI Taxonomy" id="1392245"/>
    <lineage>
        <taxon>Eukaryota</taxon>
        <taxon>Fungi</taxon>
        <taxon>Dikarya</taxon>
        <taxon>Ascomycota</taxon>
        <taxon>Pezizomycotina</taxon>
        <taxon>Dothideomycetes</taxon>
        <taxon>Pleosporomycetidae</taxon>
        <taxon>Pleosporales</taxon>
        <taxon>Dothidotthiaceae</taxon>
        <taxon>Dothidotthia</taxon>
    </lineage>
</organism>
<evidence type="ECO:0000256" key="6">
    <source>
        <dbReference type="ARBA" id="ARBA00023136"/>
    </source>
</evidence>
<keyword evidence="4 8" id="KW-0812">Transmembrane</keyword>
<keyword evidence="11" id="KW-1185">Reference proteome</keyword>
<dbReference type="Pfam" id="PF07779">
    <property type="entry name" value="Cas1_AcylT"/>
    <property type="match status" value="1"/>
</dbReference>
<evidence type="ECO:0000313" key="11">
    <source>
        <dbReference type="Proteomes" id="UP000799771"/>
    </source>
</evidence>
<dbReference type="GO" id="GO:0016740">
    <property type="term" value="F:transferase activity"/>
    <property type="evidence" value="ECO:0007669"/>
    <property type="project" value="UniProtKB-KW"/>
</dbReference>
<dbReference type="PANTHER" id="PTHR13533:SF1">
    <property type="entry name" value="N-ACETYLNEURAMINATE 9-O-ACETYLTRANSFERASE"/>
    <property type="match status" value="1"/>
</dbReference>
<keyword evidence="7" id="KW-0325">Glycoprotein</keyword>
<feature type="transmembrane region" description="Helical" evidence="8">
    <location>
        <begin position="625"/>
        <end position="644"/>
    </location>
</feature>
<dbReference type="AlphaFoldDB" id="A0A6A5ZZ10"/>
<dbReference type="RefSeq" id="XP_033519203.1">
    <property type="nucleotide sequence ID" value="XM_033662026.1"/>
</dbReference>
<evidence type="ECO:0000313" key="10">
    <source>
        <dbReference type="EMBL" id="KAF2124810.1"/>
    </source>
</evidence>
<feature type="transmembrane region" description="Helical" evidence="8">
    <location>
        <begin position="12"/>
        <end position="33"/>
    </location>
</feature>
<dbReference type="Proteomes" id="UP000799771">
    <property type="component" value="Unassembled WGS sequence"/>
</dbReference>
<dbReference type="OrthoDB" id="1932925at2759"/>
<reference evidence="10" key="1">
    <citation type="journal article" date="2020" name="Stud. Mycol.">
        <title>101 Dothideomycetes genomes: a test case for predicting lifestyles and emergence of pathogens.</title>
        <authorList>
            <person name="Haridas S."/>
            <person name="Albert R."/>
            <person name="Binder M."/>
            <person name="Bloem J."/>
            <person name="Labutti K."/>
            <person name="Salamov A."/>
            <person name="Andreopoulos B."/>
            <person name="Baker S."/>
            <person name="Barry K."/>
            <person name="Bills G."/>
            <person name="Bluhm B."/>
            <person name="Cannon C."/>
            <person name="Castanera R."/>
            <person name="Culley D."/>
            <person name="Daum C."/>
            <person name="Ezra D."/>
            <person name="Gonzalez J."/>
            <person name="Henrissat B."/>
            <person name="Kuo A."/>
            <person name="Liang C."/>
            <person name="Lipzen A."/>
            <person name="Lutzoni F."/>
            <person name="Magnuson J."/>
            <person name="Mondo S."/>
            <person name="Nolan M."/>
            <person name="Ohm R."/>
            <person name="Pangilinan J."/>
            <person name="Park H.-J."/>
            <person name="Ramirez L."/>
            <person name="Alfaro M."/>
            <person name="Sun H."/>
            <person name="Tritt A."/>
            <person name="Yoshinaga Y."/>
            <person name="Zwiers L.-H."/>
            <person name="Turgeon B."/>
            <person name="Goodwin S."/>
            <person name="Spatafora J."/>
            <person name="Crous P."/>
            <person name="Grigoriev I."/>
        </authorList>
    </citation>
    <scope>NUCLEOTIDE SEQUENCE</scope>
    <source>
        <strain evidence="10">CBS 119687</strain>
    </source>
</reference>
<dbReference type="GO" id="GO:0005975">
    <property type="term" value="P:carbohydrate metabolic process"/>
    <property type="evidence" value="ECO:0007669"/>
    <property type="project" value="UniProtKB-ARBA"/>
</dbReference>